<reference evidence="5 6" key="1">
    <citation type="submission" date="2020-03" db="EMBL/GenBank/DDBJ databases">
        <title>Genomic Encyclopedia of Type Strains, Phase IV (KMG-IV): sequencing the most valuable type-strain genomes for metagenomic binning, comparative biology and taxonomic classification.</title>
        <authorList>
            <person name="Goeker M."/>
        </authorList>
    </citation>
    <scope>NUCLEOTIDE SEQUENCE [LARGE SCALE GENOMIC DNA]</scope>
    <source>
        <strain evidence="5 6">DSM 5718</strain>
    </source>
</reference>
<feature type="signal peptide" evidence="4">
    <location>
        <begin position="1"/>
        <end position="23"/>
    </location>
</feature>
<evidence type="ECO:0000256" key="2">
    <source>
        <dbReference type="ARBA" id="ARBA00022729"/>
    </source>
</evidence>
<dbReference type="Proteomes" id="UP000537126">
    <property type="component" value="Unassembled WGS sequence"/>
</dbReference>
<keyword evidence="3" id="KW-0175">Coiled coil</keyword>
<keyword evidence="6" id="KW-1185">Reference proteome</keyword>
<gene>
    <name evidence="5" type="ORF">FHS56_001349</name>
</gene>
<protein>
    <submittedName>
        <fullName evidence="5">Outer membrane protein</fullName>
    </submittedName>
</protein>
<dbReference type="InterPro" id="IPR005632">
    <property type="entry name" value="Chaperone_Skp"/>
</dbReference>
<evidence type="ECO:0000313" key="6">
    <source>
        <dbReference type="Proteomes" id="UP000537126"/>
    </source>
</evidence>
<sequence>MMKKFVVFSVLCFVLFSVSATLAQQKIGYFDLNYVLPQLPDFKVAQSELQSYQNKLEEDFKAKQQELQAKYQKYLNEGASMPEPTRQALEKELGSLQEQLQEFQSSAAESIQKKENALLAPIYKKIEEAIVAVAKENGYTYILRREALLYEPEDGAGDISDLVLKKLGVSSVKSK</sequence>
<dbReference type="AlphaFoldDB" id="A0A846MQI9"/>
<dbReference type="GO" id="GO:0051082">
    <property type="term" value="F:unfolded protein binding"/>
    <property type="evidence" value="ECO:0007669"/>
    <property type="project" value="InterPro"/>
</dbReference>
<comment type="similarity">
    <text evidence="1">Belongs to the Skp family.</text>
</comment>
<dbReference type="RefSeq" id="WP_166919099.1">
    <property type="nucleotide sequence ID" value="NZ_JAASRN010000002.1"/>
</dbReference>
<evidence type="ECO:0000256" key="1">
    <source>
        <dbReference type="ARBA" id="ARBA00009091"/>
    </source>
</evidence>
<dbReference type="SMART" id="SM00935">
    <property type="entry name" value="OmpH"/>
    <property type="match status" value="1"/>
</dbReference>
<comment type="caution">
    <text evidence="5">The sequence shown here is derived from an EMBL/GenBank/DDBJ whole genome shotgun (WGS) entry which is preliminary data.</text>
</comment>
<dbReference type="Gene3D" id="3.30.910.20">
    <property type="entry name" value="Skp domain"/>
    <property type="match status" value="1"/>
</dbReference>
<keyword evidence="2 4" id="KW-0732">Signal</keyword>
<dbReference type="PANTHER" id="PTHR35089:SF1">
    <property type="entry name" value="CHAPERONE PROTEIN SKP"/>
    <property type="match status" value="1"/>
</dbReference>
<evidence type="ECO:0000256" key="4">
    <source>
        <dbReference type="SAM" id="SignalP"/>
    </source>
</evidence>
<evidence type="ECO:0000313" key="5">
    <source>
        <dbReference type="EMBL" id="NIK73836.1"/>
    </source>
</evidence>
<accession>A0A846MQI9</accession>
<dbReference type="GO" id="GO:0005829">
    <property type="term" value="C:cytosol"/>
    <property type="evidence" value="ECO:0007669"/>
    <property type="project" value="TreeGrafter"/>
</dbReference>
<dbReference type="PANTHER" id="PTHR35089">
    <property type="entry name" value="CHAPERONE PROTEIN SKP"/>
    <property type="match status" value="1"/>
</dbReference>
<proteinExistence type="inferred from homology"/>
<evidence type="ECO:0000256" key="3">
    <source>
        <dbReference type="SAM" id="Coils"/>
    </source>
</evidence>
<feature type="coiled-coil region" evidence="3">
    <location>
        <begin position="53"/>
        <end position="106"/>
    </location>
</feature>
<dbReference type="EMBL" id="JAASRN010000002">
    <property type="protein sequence ID" value="NIK73836.1"/>
    <property type="molecule type" value="Genomic_DNA"/>
</dbReference>
<name>A0A846MQI9_9BACT</name>
<dbReference type="Pfam" id="PF03938">
    <property type="entry name" value="OmpH"/>
    <property type="match status" value="1"/>
</dbReference>
<dbReference type="GO" id="GO:0050821">
    <property type="term" value="P:protein stabilization"/>
    <property type="evidence" value="ECO:0007669"/>
    <property type="project" value="TreeGrafter"/>
</dbReference>
<dbReference type="InterPro" id="IPR024930">
    <property type="entry name" value="Skp_dom_sf"/>
</dbReference>
<feature type="chain" id="PRO_5032699188" evidence="4">
    <location>
        <begin position="24"/>
        <end position="175"/>
    </location>
</feature>
<dbReference type="SUPFAM" id="SSF111384">
    <property type="entry name" value="OmpH-like"/>
    <property type="match status" value="1"/>
</dbReference>
<organism evidence="5 6">
    <name type="scientific">Thermonema lapsum</name>
    <dbReference type="NCBI Taxonomy" id="28195"/>
    <lineage>
        <taxon>Bacteria</taxon>
        <taxon>Pseudomonadati</taxon>
        <taxon>Bacteroidota</taxon>
        <taxon>Cytophagia</taxon>
        <taxon>Cytophagales</taxon>
        <taxon>Thermonemataceae</taxon>
        <taxon>Thermonema</taxon>
    </lineage>
</organism>